<dbReference type="OrthoDB" id="9804790at2"/>
<feature type="binding site" evidence="5">
    <location>
        <position position="108"/>
    </location>
    <ligand>
        <name>substrate</name>
    </ligand>
</feature>
<reference evidence="9 12" key="2">
    <citation type="submission" date="2017-10" db="EMBL/GenBank/DDBJ databases">
        <title>Draft genome sequences of Aggregatibacter actinomycetemcomitans strains 310a and 310b.</title>
        <authorList>
            <person name="May A.C."/>
            <person name="Ohta H."/>
            <person name="Maeda H."/>
            <person name="Kokeguchi S."/>
            <person name="Cugini C."/>
        </authorList>
    </citation>
    <scope>NUCLEOTIDE SEQUENCE [LARGE SCALE GENOMIC DNA]</scope>
    <source>
        <strain evidence="9 12">310b</strain>
    </source>
</reference>
<feature type="domain" description="NADP-dependent oxidoreductase" evidence="7">
    <location>
        <begin position="22"/>
        <end position="259"/>
    </location>
</feature>
<dbReference type="CDD" id="cd19133">
    <property type="entry name" value="AKR_AKR5F1"/>
    <property type="match status" value="1"/>
</dbReference>
<dbReference type="PRINTS" id="PR00069">
    <property type="entry name" value="ALDKETRDTASE"/>
</dbReference>
<dbReference type="RefSeq" id="WP_032997144.1">
    <property type="nucleotide sequence ID" value="NZ_CP012959.1"/>
</dbReference>
<feature type="site" description="Lowers pKa of active site Tyr" evidence="6">
    <location>
        <position position="74"/>
    </location>
</feature>
<dbReference type="PROSITE" id="PS00063">
    <property type="entry name" value="ALDOKETO_REDUCTASE_3"/>
    <property type="match status" value="1"/>
</dbReference>
<gene>
    <name evidence="8" type="ORF">ACT75_05020</name>
    <name evidence="9" type="ORF">CQR80_03175</name>
    <name evidence="10" type="ORF">FXB79_01805</name>
</gene>
<dbReference type="InterPro" id="IPR018170">
    <property type="entry name" value="Aldo/ket_reductase_CS"/>
</dbReference>
<evidence type="ECO:0000259" key="7">
    <source>
        <dbReference type="Pfam" id="PF00248"/>
    </source>
</evidence>
<evidence type="ECO:0000313" key="13">
    <source>
        <dbReference type="Proteomes" id="UP000323012"/>
    </source>
</evidence>
<dbReference type="PROSITE" id="PS00798">
    <property type="entry name" value="ALDOKETO_REDUCTASE_1"/>
    <property type="match status" value="1"/>
</dbReference>
<dbReference type="PANTHER" id="PTHR43827:SF3">
    <property type="entry name" value="NADP-DEPENDENT OXIDOREDUCTASE DOMAIN-CONTAINING PROTEIN"/>
    <property type="match status" value="1"/>
</dbReference>
<dbReference type="Proteomes" id="UP000072236">
    <property type="component" value="Chromosome"/>
</dbReference>
<dbReference type="GO" id="GO:0016616">
    <property type="term" value="F:oxidoreductase activity, acting on the CH-OH group of donors, NAD or NADP as acceptor"/>
    <property type="evidence" value="ECO:0007669"/>
    <property type="project" value="UniProtKB-ARBA"/>
</dbReference>
<evidence type="ECO:0000256" key="4">
    <source>
        <dbReference type="PIRSR" id="PIRSR000097-1"/>
    </source>
</evidence>
<dbReference type="EMBL" id="PCGW01000004">
    <property type="protein sequence ID" value="PHO21178.1"/>
    <property type="molecule type" value="Genomic_DNA"/>
</dbReference>
<dbReference type="Pfam" id="PF00248">
    <property type="entry name" value="Aldo_ket_red"/>
    <property type="match status" value="1"/>
</dbReference>
<evidence type="ECO:0000256" key="3">
    <source>
        <dbReference type="ARBA" id="ARBA00023002"/>
    </source>
</evidence>
<evidence type="ECO:0000313" key="10">
    <source>
        <dbReference type="EMBL" id="TYA39681.1"/>
    </source>
</evidence>
<dbReference type="KEGG" id="aact:ACT75_05020"/>
<protein>
    <submittedName>
        <fullName evidence="8">2,5-diketo-D-gluconic acid reductase</fullName>
    </submittedName>
    <submittedName>
        <fullName evidence="10">Aldo/keto reductase</fullName>
    </submittedName>
</protein>
<evidence type="ECO:0000256" key="1">
    <source>
        <dbReference type="ARBA" id="ARBA00007905"/>
    </source>
</evidence>
<evidence type="ECO:0000313" key="8">
    <source>
        <dbReference type="EMBL" id="AMQ95137.1"/>
    </source>
</evidence>
<dbReference type="PROSITE" id="PS00062">
    <property type="entry name" value="ALDOKETO_REDUCTASE_2"/>
    <property type="match status" value="1"/>
</dbReference>
<evidence type="ECO:0000256" key="6">
    <source>
        <dbReference type="PIRSR" id="PIRSR000097-3"/>
    </source>
</evidence>
<evidence type="ECO:0000256" key="2">
    <source>
        <dbReference type="ARBA" id="ARBA00022857"/>
    </source>
</evidence>
<keyword evidence="2" id="KW-0521">NADP</keyword>
<dbReference type="PIRSF" id="PIRSF000097">
    <property type="entry name" value="AKR"/>
    <property type="match status" value="1"/>
</dbReference>
<dbReference type="AlphaFoldDB" id="A0A5D0ENU2"/>
<dbReference type="InterPro" id="IPR036812">
    <property type="entry name" value="NAD(P)_OxRdtase_dom_sf"/>
</dbReference>
<reference evidence="8 11" key="1">
    <citation type="submission" date="2015-10" db="EMBL/GenBank/DDBJ databases">
        <title>Tn-seq of a polymicrobial infection.</title>
        <authorList>
            <person name="Stacy A."/>
            <person name="Rumbaugh K.P."/>
            <person name="Whiteley M."/>
        </authorList>
    </citation>
    <scope>NUCLEOTIDE SEQUENCE [LARGE SCALE GENOMIC DNA]</scope>
    <source>
        <strain evidence="8 11">624</strain>
    </source>
</reference>
<sequence length="281" mass="32068">MQNVFTLNNGVEMPMVGFSVYQVSDEKTEKAVLEALKAGYRLLDTAAIYGNEAGVGRAIKTSGILREDIFVTTKLWILRENGYENTKKALEDSLERLGLNYVDLYLMHQPLGDVHEEWRAMEDLYKAGKARAIGVSNFHTDRLMDLMTCHEIVPAVNQIETHPFYQRDEEIAFHKEHGILQQSWGPLAEGKFDIFTNPVLTKIAEKHGKSVAQVVLRWLNQRGVAIIPKSVKVERMLENRDIFGFTLDEQDLADIATLNRNEIIFNHRDPKMIVWLAQARG</sequence>
<dbReference type="SUPFAM" id="SSF51430">
    <property type="entry name" value="NAD(P)-linked oxidoreductase"/>
    <property type="match status" value="1"/>
</dbReference>
<dbReference type="InterPro" id="IPR023210">
    <property type="entry name" value="NADP_OxRdtase_dom"/>
</dbReference>
<reference evidence="10 13" key="3">
    <citation type="submission" date="2019-08" db="EMBL/GenBank/DDBJ databases">
        <title>Whole genome sequencing of Aggregatibacter actinomycetemcomitans cultured from blood stream infections in Denmark reveals a novel phylogenetic lineage expressing serotype a membrane O polysaccharide.</title>
        <authorList>
            <person name="Nedergaard S."/>
            <person name="Kobel C.M."/>
            <person name="Nielsen M.B."/>
            <person name="Moeller R.T."/>
            <person name="Jensen A.B."/>
            <person name="Noerskov-Lauritsen N."/>
        </authorList>
    </citation>
    <scope>NUCLEOTIDE SEQUENCE [LARGE SCALE GENOMIC DNA]</scope>
    <source>
        <strain evidence="10 13">PN_563</strain>
    </source>
</reference>
<dbReference type="InterPro" id="IPR020471">
    <property type="entry name" value="AKR"/>
</dbReference>
<organism evidence="10 13">
    <name type="scientific">Aggregatibacter actinomycetemcomitans</name>
    <name type="common">Actinobacillus actinomycetemcomitans</name>
    <name type="synonym">Haemophilus actinomycetemcomitans</name>
    <dbReference type="NCBI Taxonomy" id="714"/>
    <lineage>
        <taxon>Bacteria</taxon>
        <taxon>Pseudomonadati</taxon>
        <taxon>Pseudomonadota</taxon>
        <taxon>Gammaproteobacteria</taxon>
        <taxon>Pasteurellales</taxon>
        <taxon>Pasteurellaceae</taxon>
        <taxon>Aggregatibacter</taxon>
    </lineage>
</organism>
<dbReference type="Proteomes" id="UP000226080">
    <property type="component" value="Unassembled WGS sequence"/>
</dbReference>
<evidence type="ECO:0000313" key="11">
    <source>
        <dbReference type="Proteomes" id="UP000072236"/>
    </source>
</evidence>
<dbReference type="Gene3D" id="3.20.20.100">
    <property type="entry name" value="NADP-dependent oxidoreductase domain"/>
    <property type="match status" value="1"/>
</dbReference>
<evidence type="ECO:0000256" key="5">
    <source>
        <dbReference type="PIRSR" id="PIRSR000097-2"/>
    </source>
</evidence>
<dbReference type="PANTHER" id="PTHR43827">
    <property type="entry name" value="2,5-DIKETO-D-GLUCONIC ACID REDUCTASE"/>
    <property type="match status" value="1"/>
</dbReference>
<keyword evidence="3" id="KW-0560">Oxidoreductase</keyword>
<proteinExistence type="inferred from homology"/>
<dbReference type="Proteomes" id="UP000323012">
    <property type="component" value="Unassembled WGS sequence"/>
</dbReference>
<feature type="active site" description="Proton donor" evidence="4">
    <location>
        <position position="49"/>
    </location>
</feature>
<dbReference type="EMBL" id="CP012959">
    <property type="protein sequence ID" value="AMQ95137.1"/>
    <property type="molecule type" value="Genomic_DNA"/>
</dbReference>
<dbReference type="EMBL" id="VSED01000003">
    <property type="protein sequence ID" value="TYA39681.1"/>
    <property type="molecule type" value="Genomic_DNA"/>
</dbReference>
<dbReference type="SMR" id="A0A5D0ENU2"/>
<dbReference type="FunFam" id="3.20.20.100:FF:000015">
    <property type="entry name" value="Oxidoreductase, aldo/keto reductase family"/>
    <property type="match status" value="1"/>
</dbReference>
<name>A0A5D0ENU2_AGGAC</name>
<keyword evidence="12" id="KW-1185">Reference proteome</keyword>
<evidence type="ECO:0000313" key="12">
    <source>
        <dbReference type="Proteomes" id="UP000226080"/>
    </source>
</evidence>
<comment type="similarity">
    <text evidence="1">Belongs to the aldo/keto reductase family.</text>
</comment>
<evidence type="ECO:0000313" key="9">
    <source>
        <dbReference type="EMBL" id="PHO21178.1"/>
    </source>
</evidence>
<accession>A0A5D0ENU2</accession>